<dbReference type="CDD" id="cd06261">
    <property type="entry name" value="TM_PBP2"/>
    <property type="match status" value="1"/>
</dbReference>
<evidence type="ECO:0000313" key="10">
    <source>
        <dbReference type="Proteomes" id="UP000320496"/>
    </source>
</evidence>
<dbReference type="Pfam" id="PF19300">
    <property type="entry name" value="BPD_transp_1_N"/>
    <property type="match status" value="1"/>
</dbReference>
<feature type="domain" description="ABC transmembrane type-1" evidence="8">
    <location>
        <begin position="100"/>
        <end position="312"/>
    </location>
</feature>
<dbReference type="RefSeq" id="WP_145367406.1">
    <property type="nucleotide sequence ID" value="NZ_CP036275.1"/>
</dbReference>
<accession>A0A517Z2V4</accession>
<evidence type="ECO:0000256" key="5">
    <source>
        <dbReference type="ARBA" id="ARBA00022989"/>
    </source>
</evidence>
<reference evidence="9 10" key="1">
    <citation type="submission" date="2019-02" db="EMBL/GenBank/DDBJ databases">
        <title>Deep-cultivation of Planctomycetes and their phenomic and genomic characterization uncovers novel biology.</title>
        <authorList>
            <person name="Wiegand S."/>
            <person name="Jogler M."/>
            <person name="Boedeker C."/>
            <person name="Pinto D."/>
            <person name="Vollmers J."/>
            <person name="Rivas-Marin E."/>
            <person name="Kohn T."/>
            <person name="Peeters S.H."/>
            <person name="Heuer A."/>
            <person name="Rast P."/>
            <person name="Oberbeckmann S."/>
            <person name="Bunk B."/>
            <person name="Jeske O."/>
            <person name="Meyerdierks A."/>
            <person name="Storesund J.E."/>
            <person name="Kallscheuer N."/>
            <person name="Luecker S."/>
            <person name="Lage O.M."/>
            <person name="Pohl T."/>
            <person name="Merkel B.J."/>
            <person name="Hornburger P."/>
            <person name="Mueller R.-W."/>
            <person name="Bruemmer F."/>
            <person name="Labrenz M."/>
            <person name="Spormann A.M."/>
            <person name="Op den Camp H."/>
            <person name="Overmann J."/>
            <person name="Amann R."/>
            <person name="Jetten M.S.M."/>
            <person name="Mascher T."/>
            <person name="Medema M.H."/>
            <person name="Devos D.P."/>
            <person name="Kaster A.-K."/>
            <person name="Ovreas L."/>
            <person name="Rohde M."/>
            <person name="Galperin M.Y."/>
            <person name="Jogler C."/>
        </authorList>
    </citation>
    <scope>NUCLEOTIDE SEQUENCE [LARGE SCALE GENOMIC DNA]</scope>
    <source>
        <strain evidence="9 10">Mal4</strain>
    </source>
</reference>
<dbReference type="PANTHER" id="PTHR43163">
    <property type="entry name" value="DIPEPTIDE TRANSPORT SYSTEM PERMEASE PROTEIN DPPB-RELATED"/>
    <property type="match status" value="1"/>
</dbReference>
<keyword evidence="10" id="KW-1185">Reference proteome</keyword>
<dbReference type="EMBL" id="CP036275">
    <property type="protein sequence ID" value="QDU36778.1"/>
    <property type="molecule type" value="Genomic_DNA"/>
</dbReference>
<dbReference type="AlphaFoldDB" id="A0A517Z2V4"/>
<name>A0A517Z2V4_9PLAN</name>
<evidence type="ECO:0000256" key="1">
    <source>
        <dbReference type="ARBA" id="ARBA00004651"/>
    </source>
</evidence>
<sequence>MLQYLVRRIGIGLLTLLLITFIIYGLIRSMPGSPLTQELARLDPSKVMSEEDFQRVQKLYGLDKPWYQAYGVWVANLVQGDLGRSFSRKRPVADLIFERMGPTLLLSITSLLLTYLLSIPMGLYATARSGSSDERVLSTILYMLYSFPSFVAALFLQLFFAVQLGWLPLFGMTGDNYEEMSAAGKAYDLFLHSVMPVTCYTYGSLAYYSRFIRANMQEVIRQDYIRTARAKGLGPVPVLLHHAFRNTLIPLVTLVGLTLPSLLSGSVIIEQIFTWPGMGRLFFESIRERDYPTIMGLTLMFSVLTLAGQLLADILYAVVDPRVRLESK</sequence>
<evidence type="ECO:0000256" key="3">
    <source>
        <dbReference type="ARBA" id="ARBA00022475"/>
    </source>
</evidence>
<evidence type="ECO:0000256" key="4">
    <source>
        <dbReference type="ARBA" id="ARBA00022692"/>
    </source>
</evidence>
<evidence type="ECO:0000313" key="9">
    <source>
        <dbReference type="EMBL" id="QDU36778.1"/>
    </source>
</evidence>
<feature type="transmembrane region" description="Helical" evidence="7">
    <location>
        <begin position="248"/>
        <end position="273"/>
    </location>
</feature>
<proteinExistence type="inferred from homology"/>
<dbReference type="Proteomes" id="UP000320496">
    <property type="component" value="Chromosome"/>
</dbReference>
<protein>
    <submittedName>
        <fullName evidence="9">Glutathione transport system permease protein GsiC</fullName>
    </submittedName>
</protein>
<evidence type="ECO:0000256" key="2">
    <source>
        <dbReference type="ARBA" id="ARBA00022448"/>
    </source>
</evidence>
<dbReference type="SUPFAM" id="SSF161098">
    <property type="entry name" value="MetI-like"/>
    <property type="match status" value="1"/>
</dbReference>
<organism evidence="9 10">
    <name type="scientific">Maioricimonas rarisocia</name>
    <dbReference type="NCBI Taxonomy" id="2528026"/>
    <lineage>
        <taxon>Bacteria</taxon>
        <taxon>Pseudomonadati</taxon>
        <taxon>Planctomycetota</taxon>
        <taxon>Planctomycetia</taxon>
        <taxon>Planctomycetales</taxon>
        <taxon>Planctomycetaceae</taxon>
        <taxon>Maioricimonas</taxon>
    </lineage>
</organism>
<feature type="transmembrane region" description="Helical" evidence="7">
    <location>
        <begin position="189"/>
        <end position="208"/>
    </location>
</feature>
<dbReference type="InterPro" id="IPR045621">
    <property type="entry name" value="BPD_transp_1_N"/>
</dbReference>
<feature type="transmembrane region" description="Helical" evidence="7">
    <location>
        <begin position="9"/>
        <end position="27"/>
    </location>
</feature>
<keyword evidence="3" id="KW-1003">Cell membrane</keyword>
<dbReference type="InterPro" id="IPR000515">
    <property type="entry name" value="MetI-like"/>
</dbReference>
<keyword evidence="4 7" id="KW-0812">Transmembrane</keyword>
<keyword evidence="2 7" id="KW-0813">Transport</keyword>
<dbReference type="GO" id="GO:0005886">
    <property type="term" value="C:plasma membrane"/>
    <property type="evidence" value="ECO:0007669"/>
    <property type="project" value="UniProtKB-SubCell"/>
</dbReference>
<dbReference type="PROSITE" id="PS50928">
    <property type="entry name" value="ABC_TM1"/>
    <property type="match status" value="1"/>
</dbReference>
<keyword evidence="5 7" id="KW-1133">Transmembrane helix</keyword>
<evidence type="ECO:0000256" key="6">
    <source>
        <dbReference type="ARBA" id="ARBA00023136"/>
    </source>
</evidence>
<dbReference type="GO" id="GO:0055085">
    <property type="term" value="P:transmembrane transport"/>
    <property type="evidence" value="ECO:0007669"/>
    <property type="project" value="InterPro"/>
</dbReference>
<dbReference type="Pfam" id="PF00528">
    <property type="entry name" value="BPD_transp_1"/>
    <property type="match status" value="1"/>
</dbReference>
<dbReference type="KEGG" id="mri:Mal4_10760"/>
<dbReference type="Gene3D" id="1.10.3720.10">
    <property type="entry name" value="MetI-like"/>
    <property type="match status" value="1"/>
</dbReference>
<keyword evidence="6 7" id="KW-0472">Membrane</keyword>
<dbReference type="PANTHER" id="PTHR43163:SF6">
    <property type="entry name" value="DIPEPTIDE TRANSPORT SYSTEM PERMEASE PROTEIN DPPB-RELATED"/>
    <property type="match status" value="1"/>
</dbReference>
<dbReference type="OrthoDB" id="9773221at2"/>
<evidence type="ECO:0000259" key="8">
    <source>
        <dbReference type="PROSITE" id="PS50928"/>
    </source>
</evidence>
<evidence type="ECO:0000256" key="7">
    <source>
        <dbReference type="RuleBase" id="RU363032"/>
    </source>
</evidence>
<comment type="subcellular location">
    <subcellularLocation>
        <location evidence="1 7">Cell membrane</location>
        <topology evidence="1 7">Multi-pass membrane protein</topology>
    </subcellularLocation>
</comment>
<feature type="transmembrane region" description="Helical" evidence="7">
    <location>
        <begin position="104"/>
        <end position="127"/>
    </location>
</feature>
<gene>
    <name evidence="9" type="primary">gsiC</name>
    <name evidence="9" type="ORF">Mal4_10760</name>
</gene>
<feature type="transmembrane region" description="Helical" evidence="7">
    <location>
        <begin position="139"/>
        <end position="169"/>
    </location>
</feature>
<feature type="transmembrane region" description="Helical" evidence="7">
    <location>
        <begin position="293"/>
        <end position="319"/>
    </location>
</feature>
<dbReference type="InterPro" id="IPR035906">
    <property type="entry name" value="MetI-like_sf"/>
</dbReference>
<comment type="similarity">
    <text evidence="7">Belongs to the binding-protein-dependent transport system permease family.</text>
</comment>